<keyword evidence="6" id="KW-0677">Repeat</keyword>
<keyword evidence="2" id="KW-0489">Methyltransferase</keyword>
<dbReference type="InterPro" id="IPR036236">
    <property type="entry name" value="Znf_C2H2_sf"/>
</dbReference>
<evidence type="ECO:0000256" key="10">
    <source>
        <dbReference type="ARBA" id="ARBA00023015"/>
    </source>
</evidence>
<dbReference type="GeneTree" id="ENSGT00890000139463"/>
<evidence type="ECO:0000256" key="16">
    <source>
        <dbReference type="PROSITE-ProRule" id="PRU00042"/>
    </source>
</evidence>
<evidence type="ECO:0000256" key="14">
    <source>
        <dbReference type="ARBA" id="ARBA00067591"/>
    </source>
</evidence>
<evidence type="ECO:0000256" key="15">
    <source>
        <dbReference type="ARBA" id="ARBA00082172"/>
    </source>
</evidence>
<comment type="subcellular location">
    <subcellularLocation>
        <location evidence="1">Nucleus</location>
    </subcellularLocation>
</comment>
<keyword evidence="18" id="KW-0812">Transmembrane</keyword>
<accession>A0A671XI00</accession>
<dbReference type="GO" id="GO:0032259">
    <property type="term" value="P:methylation"/>
    <property type="evidence" value="ECO:0007669"/>
    <property type="project" value="UniProtKB-KW"/>
</dbReference>
<evidence type="ECO:0000256" key="6">
    <source>
        <dbReference type="ARBA" id="ARBA00022737"/>
    </source>
</evidence>
<evidence type="ECO:0000256" key="12">
    <source>
        <dbReference type="ARBA" id="ARBA00023163"/>
    </source>
</evidence>
<reference evidence="21" key="3">
    <citation type="submission" date="2025-09" db="UniProtKB">
        <authorList>
            <consortium name="Ensembl"/>
        </authorList>
    </citation>
    <scope>IDENTIFICATION</scope>
</reference>
<dbReference type="SMART" id="SM00355">
    <property type="entry name" value="ZnF_C2H2"/>
    <property type="match status" value="3"/>
</dbReference>
<dbReference type="SUPFAM" id="SSF57667">
    <property type="entry name" value="beta-beta-alpha zinc fingers"/>
    <property type="match status" value="1"/>
</dbReference>
<dbReference type="Gene3D" id="3.30.160.60">
    <property type="entry name" value="Classic Zinc Finger"/>
    <property type="match status" value="1"/>
</dbReference>
<keyword evidence="18" id="KW-1133">Transmembrane helix</keyword>
<feature type="region of interest" description="Disordered" evidence="17">
    <location>
        <begin position="338"/>
        <end position="438"/>
    </location>
</feature>
<reference evidence="21" key="1">
    <citation type="submission" date="2021-04" db="EMBL/GenBank/DDBJ databases">
        <authorList>
            <consortium name="Wellcome Sanger Institute Data Sharing"/>
        </authorList>
    </citation>
    <scope>NUCLEOTIDE SEQUENCE [LARGE SCALE GENOMIC DNA]</scope>
</reference>
<evidence type="ECO:0000256" key="11">
    <source>
        <dbReference type="ARBA" id="ARBA00023125"/>
    </source>
</evidence>
<feature type="transmembrane region" description="Helical" evidence="18">
    <location>
        <begin position="106"/>
        <end position="125"/>
    </location>
</feature>
<keyword evidence="10" id="KW-0805">Transcription regulation</keyword>
<keyword evidence="12" id="KW-0804">Transcription</keyword>
<keyword evidence="7 16" id="KW-0863">Zinc-finger</keyword>
<keyword evidence="8" id="KW-0862">Zinc</keyword>
<dbReference type="AlphaFoldDB" id="A0A671XI00"/>
<keyword evidence="4" id="KW-0949">S-adenosyl-L-methionine</keyword>
<dbReference type="PROSITE" id="PS00028">
    <property type="entry name" value="ZINC_FINGER_C2H2_1"/>
    <property type="match status" value="2"/>
</dbReference>
<sequence length="721" mass="80395">MCRKQKVCVGVPVSQSIGPHLHASLSLTLSLSLFFALPLSLSLSPFIRAALSTPPGHFQCRRVSAAAAAAALSPSPHRGGNVLTLRTRPGAHHHLHHLHRLHRIPLCLFSGLFFFVFFFFFFPGVHTGFDSQRRSQFRLWIIIPPHRPEKCEMEESSSQKLVWDGDAKAVQQCLTDIFTSVYTTCDIPENAIFGPCVLSHTSLYDSIAFIALKSTDKRTAPYIFRVDTSAANSTSEGLMWLRLVQSARDKEEQNLEAYVKNGQLFYRSLRRIEKDEELLVWYGKDLIDLLLLSSSRAPAKSKGSSHHSCPDCSQRFQFEFPFLAHLRFRCTKRLQSITGADEEPSKESSTERPNTTPTRTSPKLGRSEGFSSSQDSTKPSTDFHNLARDLENNRTSPPSDKEAEICSESSGKRKFSDIEDRECRVPSHPQSKSKDELATSAQNYRGVYGLEENHRSFSPPGTAQIGEGKRSAFTEVKKTSQNLKHHSGNKNLQSSNSENKDGGRPSSNPSEKHLNMRQVLSETQPPQTSPMGSAFTSVNQGDGSGGERKSAFSQPSRSSFSQISPLVMPPKLLDCHPAVGDTISSSRLYQADHLAAKLQGAELGANCPVPGGMAKQNPFVYATAFWPKNSGPIQLQMPSALTLLPPSFTSLCLPAQNWCAKCNASFRMTSDLVYHMRSHHKKEYAMEPLVKRRREEKLKCPICNESFRERHHLSRHMTSHN</sequence>
<evidence type="ECO:0000256" key="2">
    <source>
        <dbReference type="ARBA" id="ARBA00022603"/>
    </source>
</evidence>
<dbReference type="GO" id="GO:0006355">
    <property type="term" value="P:regulation of DNA-templated transcription"/>
    <property type="evidence" value="ECO:0007669"/>
    <property type="project" value="TreeGrafter"/>
</dbReference>
<dbReference type="InterPro" id="IPR046341">
    <property type="entry name" value="SET_dom_sf"/>
</dbReference>
<feature type="compositionally biased region" description="Polar residues" evidence="17">
    <location>
        <begin position="351"/>
        <end position="361"/>
    </location>
</feature>
<evidence type="ECO:0000256" key="1">
    <source>
        <dbReference type="ARBA" id="ARBA00004123"/>
    </source>
</evidence>
<feature type="region of interest" description="Disordered" evidence="17">
    <location>
        <begin position="478"/>
        <end position="563"/>
    </location>
</feature>
<keyword evidence="9" id="KW-0524">Neurogenesis</keyword>
<keyword evidence="3" id="KW-0808">Transferase</keyword>
<keyword evidence="22" id="KW-1185">Reference proteome</keyword>
<dbReference type="InterPro" id="IPR044402">
    <property type="entry name" value="PRDM8-like_PR/SET"/>
</dbReference>
<feature type="domain" description="C2H2-type" evidence="19">
    <location>
        <begin position="657"/>
        <end position="685"/>
    </location>
</feature>
<dbReference type="GO" id="GO:0005654">
    <property type="term" value="C:nucleoplasm"/>
    <property type="evidence" value="ECO:0007669"/>
    <property type="project" value="UniProtKB-ARBA"/>
</dbReference>
<evidence type="ECO:0000256" key="13">
    <source>
        <dbReference type="ARBA" id="ARBA00023242"/>
    </source>
</evidence>
<dbReference type="Gene3D" id="2.170.270.10">
    <property type="entry name" value="SET domain"/>
    <property type="match status" value="1"/>
</dbReference>
<dbReference type="Proteomes" id="UP000472265">
    <property type="component" value="Chromosome 5"/>
</dbReference>
<feature type="domain" description="SET" evidence="20">
    <location>
        <begin position="149"/>
        <end position="283"/>
    </location>
</feature>
<protein>
    <recommendedName>
        <fullName evidence="14">PR domain zinc finger protein 8</fullName>
    </recommendedName>
    <alternativeName>
        <fullName evidence="15">PR domain-containing protein 8</fullName>
    </alternativeName>
</protein>
<dbReference type="FunCoup" id="A0A671XI00">
    <property type="interactions" value="163"/>
</dbReference>
<dbReference type="Pfam" id="PF21549">
    <property type="entry name" value="PRDM2_PR"/>
    <property type="match status" value="1"/>
</dbReference>
<feature type="compositionally biased region" description="Basic and acidic residues" evidence="17">
    <location>
        <begin position="399"/>
        <end position="425"/>
    </location>
</feature>
<dbReference type="GO" id="GO:0014003">
    <property type="term" value="P:oligodendrocyte development"/>
    <property type="evidence" value="ECO:0007669"/>
    <property type="project" value="TreeGrafter"/>
</dbReference>
<feature type="compositionally biased region" description="Low complexity" evidence="17">
    <location>
        <begin position="551"/>
        <end position="563"/>
    </location>
</feature>
<evidence type="ECO:0000256" key="8">
    <source>
        <dbReference type="ARBA" id="ARBA00022833"/>
    </source>
</evidence>
<dbReference type="InterPro" id="IPR052296">
    <property type="entry name" value="TR-Histone_Methyltrans"/>
</dbReference>
<proteinExistence type="predicted"/>
<dbReference type="PANTHER" id="PTHR16516">
    <property type="entry name" value="AGAP007109-PA"/>
    <property type="match status" value="1"/>
</dbReference>
<feature type="compositionally biased region" description="Polar residues" evidence="17">
    <location>
        <begin position="369"/>
        <end position="383"/>
    </location>
</feature>
<evidence type="ECO:0000256" key="18">
    <source>
        <dbReference type="SAM" id="Phobius"/>
    </source>
</evidence>
<evidence type="ECO:0000259" key="20">
    <source>
        <dbReference type="PROSITE" id="PS50280"/>
    </source>
</evidence>
<evidence type="ECO:0000259" key="19">
    <source>
        <dbReference type="PROSITE" id="PS50157"/>
    </source>
</evidence>
<name>A0A671XI00_SPAAU</name>
<dbReference type="GO" id="GO:0008168">
    <property type="term" value="F:methyltransferase activity"/>
    <property type="evidence" value="ECO:0007669"/>
    <property type="project" value="UniProtKB-KW"/>
</dbReference>
<evidence type="ECO:0000313" key="22">
    <source>
        <dbReference type="Proteomes" id="UP000472265"/>
    </source>
</evidence>
<dbReference type="OMA" id="VYTTAFW"/>
<evidence type="ECO:0000256" key="7">
    <source>
        <dbReference type="ARBA" id="ARBA00022771"/>
    </source>
</evidence>
<dbReference type="InterPro" id="IPR001214">
    <property type="entry name" value="SET_dom"/>
</dbReference>
<dbReference type="InterPro" id="IPR013087">
    <property type="entry name" value="Znf_C2H2_type"/>
</dbReference>
<dbReference type="CDD" id="cd19192">
    <property type="entry name" value="PR-SET_PRDM8"/>
    <property type="match status" value="1"/>
</dbReference>
<dbReference type="InParanoid" id="A0A671XI00"/>
<keyword evidence="13" id="KW-0539">Nucleus</keyword>
<keyword evidence="11" id="KW-0238">DNA-binding</keyword>
<evidence type="ECO:0000313" key="21">
    <source>
        <dbReference type="Ensembl" id="ENSSAUP00010050802.1"/>
    </source>
</evidence>
<gene>
    <name evidence="21" type="primary">PRDM8</name>
    <name evidence="21" type="synonym">prdm8b</name>
</gene>
<evidence type="ECO:0000256" key="5">
    <source>
        <dbReference type="ARBA" id="ARBA00022723"/>
    </source>
</evidence>
<dbReference type="GO" id="GO:0008270">
    <property type="term" value="F:zinc ion binding"/>
    <property type="evidence" value="ECO:0007669"/>
    <property type="project" value="UniProtKB-KW"/>
</dbReference>
<dbReference type="FunFam" id="2.170.270.10:FF:000012">
    <property type="entry name" value="PR domain zinc finger protein 8"/>
    <property type="match status" value="1"/>
</dbReference>
<evidence type="ECO:0000256" key="3">
    <source>
        <dbReference type="ARBA" id="ARBA00022679"/>
    </source>
</evidence>
<dbReference type="GO" id="GO:0003677">
    <property type="term" value="F:DNA binding"/>
    <property type="evidence" value="ECO:0007669"/>
    <property type="project" value="UniProtKB-KW"/>
</dbReference>
<evidence type="ECO:0000256" key="17">
    <source>
        <dbReference type="SAM" id="MobiDB-lite"/>
    </source>
</evidence>
<dbReference type="Ensembl" id="ENSSAUT00010053416.1">
    <property type="protein sequence ID" value="ENSSAUP00010050802.1"/>
    <property type="gene ID" value="ENSSAUG00010021106.1"/>
</dbReference>
<dbReference type="PROSITE" id="PS50280">
    <property type="entry name" value="SET"/>
    <property type="match status" value="1"/>
</dbReference>
<evidence type="ECO:0000256" key="9">
    <source>
        <dbReference type="ARBA" id="ARBA00022902"/>
    </source>
</evidence>
<feature type="domain" description="C2H2-type" evidence="19">
    <location>
        <begin position="698"/>
        <end position="721"/>
    </location>
</feature>
<reference evidence="21" key="2">
    <citation type="submission" date="2025-08" db="UniProtKB">
        <authorList>
            <consortium name="Ensembl"/>
        </authorList>
    </citation>
    <scope>IDENTIFICATION</scope>
</reference>
<feature type="compositionally biased region" description="Polar residues" evidence="17">
    <location>
        <begin position="518"/>
        <end position="541"/>
    </location>
</feature>
<dbReference type="PANTHER" id="PTHR16516:SF7">
    <property type="entry name" value="PR DOMAIN ZINC FINGER PROTEIN 8"/>
    <property type="match status" value="1"/>
</dbReference>
<organism evidence="21 22">
    <name type="scientific">Sparus aurata</name>
    <name type="common">Gilthead sea bream</name>
    <dbReference type="NCBI Taxonomy" id="8175"/>
    <lineage>
        <taxon>Eukaryota</taxon>
        <taxon>Metazoa</taxon>
        <taxon>Chordata</taxon>
        <taxon>Craniata</taxon>
        <taxon>Vertebrata</taxon>
        <taxon>Euteleostomi</taxon>
        <taxon>Actinopterygii</taxon>
        <taxon>Neopterygii</taxon>
        <taxon>Teleostei</taxon>
        <taxon>Neoteleostei</taxon>
        <taxon>Acanthomorphata</taxon>
        <taxon>Eupercaria</taxon>
        <taxon>Spariformes</taxon>
        <taxon>Sparidae</taxon>
        <taxon>Sparus</taxon>
    </lineage>
</organism>
<dbReference type="PROSITE" id="PS50157">
    <property type="entry name" value="ZINC_FINGER_C2H2_2"/>
    <property type="match status" value="2"/>
</dbReference>
<keyword evidence="18" id="KW-0472">Membrane</keyword>
<keyword evidence="5" id="KW-0479">Metal-binding</keyword>
<evidence type="ECO:0000256" key="4">
    <source>
        <dbReference type="ARBA" id="ARBA00022691"/>
    </source>
</evidence>